<protein>
    <submittedName>
        <fullName evidence="4">Portal protein</fullName>
    </submittedName>
</protein>
<dbReference type="InterPro" id="IPR006944">
    <property type="entry name" value="Phage/GTA_portal"/>
</dbReference>
<keyword evidence="1" id="KW-0118">Viral capsid assembly</keyword>
<accession>A0A8S5T176</accession>
<dbReference type="InterPro" id="IPR006427">
    <property type="entry name" value="Portal_HK97"/>
</dbReference>
<dbReference type="Pfam" id="PF04860">
    <property type="entry name" value="Phage_portal"/>
    <property type="match status" value="1"/>
</dbReference>
<evidence type="ECO:0000256" key="2">
    <source>
        <dbReference type="ARBA" id="ARBA00023009"/>
    </source>
</evidence>
<evidence type="ECO:0000313" key="4">
    <source>
        <dbReference type="EMBL" id="DAF56864.1"/>
    </source>
</evidence>
<evidence type="ECO:0000256" key="3">
    <source>
        <dbReference type="ARBA" id="ARBA00023219"/>
    </source>
</evidence>
<keyword evidence="2" id="KW-1171">Viral genome ejection through host cell envelope</keyword>
<keyword evidence="3" id="KW-0231">Viral genome packaging</keyword>
<reference evidence="4" key="1">
    <citation type="journal article" date="2021" name="Proc. Natl. Acad. Sci. U.S.A.">
        <title>A Catalog of Tens of Thousands of Viruses from Human Metagenomes Reveals Hidden Associations with Chronic Diseases.</title>
        <authorList>
            <person name="Tisza M.J."/>
            <person name="Buck C.B."/>
        </authorList>
    </citation>
    <scope>NUCLEOTIDE SEQUENCE</scope>
    <source>
        <strain evidence="4">CteEJ17</strain>
    </source>
</reference>
<keyword evidence="1" id="KW-1188">Viral release from host cell</keyword>
<dbReference type="NCBIfam" id="TIGR01537">
    <property type="entry name" value="portal_HK97"/>
    <property type="match status" value="1"/>
</dbReference>
<keyword evidence="2" id="KW-1162">Viral penetration into host cytoplasm</keyword>
<sequence length="427" mass="48444">MELLQRLKNAKNALLNKTTVIGRDDDLLEWLGVNPEGMTKGELSEATYFACIKRLSEGIGKLPIKHYIKTENGRARADPKDKIDYLLTVRPNPIMTPTTFWTTVEFNAQHYGNSYVWIQSSRDRKGNRRVHALWIMPSNNVTPLVDDKGIFAGKGQVWYDYTDEYSGEQYLFNCKDVMHFKTWYSVDGLTGISVRDALKMNVDGAMNNEKFLNNLYKNGLSASMALQFTSEIDEGRRNKLIEKYKKLLAGPKNAGNVIPVPPGMQLQPLSYKLTDSQFLELKKYSASRIAAAFGVKPSQINDYDKSSYSSSEMQSLDFLIDTIMIRLKQYEEEMGYKLLGAERMNAGEYFKFNEKAILRTNSETQQKILCGYVNHGVYTVNEIREELDMEAKEGGDQLIVNGTYIPLKDVGTQYGTGGNEESEGDEE</sequence>
<keyword evidence="2" id="KW-1160">Virus entry into host cell</keyword>
<dbReference type="EMBL" id="BK032723">
    <property type="protein sequence ID" value="DAF56864.1"/>
    <property type="molecule type" value="Genomic_DNA"/>
</dbReference>
<organism evidence="4">
    <name type="scientific">Siphoviridae sp. cteEJ17</name>
    <dbReference type="NCBI Taxonomy" id="2827904"/>
    <lineage>
        <taxon>Viruses</taxon>
        <taxon>Duplodnaviria</taxon>
        <taxon>Heunggongvirae</taxon>
        <taxon>Uroviricota</taxon>
        <taxon>Caudoviricetes</taxon>
    </lineage>
</organism>
<name>A0A8S5T176_9CAUD</name>
<evidence type="ECO:0000256" key="1">
    <source>
        <dbReference type="ARBA" id="ARBA00022950"/>
    </source>
</evidence>
<proteinExistence type="predicted"/>